<evidence type="ECO:0000313" key="1">
    <source>
        <dbReference type="EMBL" id="CNV12645.1"/>
    </source>
</evidence>
<organism evidence="1 2">
    <name type="scientific">Salmonella enterica subsp. enterica serovar Bovismorbificans</name>
    <dbReference type="NCBI Taxonomy" id="58097"/>
    <lineage>
        <taxon>Bacteria</taxon>
        <taxon>Pseudomonadati</taxon>
        <taxon>Pseudomonadota</taxon>
        <taxon>Gammaproteobacteria</taxon>
        <taxon>Enterobacterales</taxon>
        <taxon>Enterobacteriaceae</taxon>
        <taxon>Salmonella</taxon>
    </lineage>
</organism>
<dbReference type="EMBL" id="CQPA01000059">
    <property type="protein sequence ID" value="CNV12645.1"/>
    <property type="molecule type" value="Genomic_DNA"/>
</dbReference>
<gene>
    <name evidence="1" type="ORF">ERS008198_04421</name>
</gene>
<dbReference type="Proteomes" id="UP000041314">
    <property type="component" value="Unassembled WGS sequence"/>
</dbReference>
<dbReference type="AlphaFoldDB" id="A0A655ECQ5"/>
<proteinExistence type="predicted"/>
<evidence type="ECO:0000313" key="2">
    <source>
        <dbReference type="Proteomes" id="UP000041314"/>
    </source>
</evidence>
<name>A0A655ECQ5_SALET</name>
<reference evidence="1 2" key="1">
    <citation type="submission" date="2015-03" db="EMBL/GenBank/DDBJ databases">
        <authorList>
            <consortium name="Pathogen Informatics"/>
        </authorList>
    </citation>
    <scope>NUCLEOTIDE SEQUENCE [LARGE SCALE GENOMIC DNA]</scope>
    <source>
        <strain evidence="1 2">A1104</strain>
    </source>
</reference>
<accession>A0A655ECQ5</accession>
<protein>
    <submittedName>
        <fullName evidence="1">Uncharacterized protein</fullName>
    </submittedName>
</protein>
<sequence>MIAYEAPWRIFRRESTSTSNRPGKLRMSAQATIAAIMANSKLPIVTLFTTAAPASEPL</sequence>